<keyword evidence="2" id="KW-1185">Reference proteome</keyword>
<evidence type="ECO:0000313" key="1">
    <source>
        <dbReference type="EMBL" id="MCI12949.1"/>
    </source>
</evidence>
<accession>A0A392PN81</accession>
<protein>
    <recommendedName>
        <fullName evidence="3">Endonuclease/exonuclease/phosphatase family protein</fullName>
    </recommendedName>
</protein>
<reference evidence="1 2" key="1">
    <citation type="journal article" date="2018" name="Front. Plant Sci.">
        <title>Red Clover (Trifolium pratense) and Zigzag Clover (T. medium) - A Picture of Genomic Similarities and Differences.</title>
        <authorList>
            <person name="Dluhosova J."/>
            <person name="Istvanek J."/>
            <person name="Nedelnik J."/>
            <person name="Repkova J."/>
        </authorList>
    </citation>
    <scope>NUCLEOTIDE SEQUENCE [LARGE SCALE GENOMIC DNA]</scope>
    <source>
        <strain evidence="2">cv. 10/8</strain>
        <tissue evidence="1">Leaf</tissue>
    </source>
</reference>
<proteinExistence type="predicted"/>
<dbReference type="AlphaFoldDB" id="A0A392PN81"/>
<comment type="caution">
    <text evidence="1">The sequence shown here is derived from an EMBL/GenBank/DDBJ whole genome shotgun (WGS) entry which is preliminary data.</text>
</comment>
<name>A0A392PN81_9FABA</name>
<organism evidence="1 2">
    <name type="scientific">Trifolium medium</name>
    <dbReference type="NCBI Taxonomy" id="97028"/>
    <lineage>
        <taxon>Eukaryota</taxon>
        <taxon>Viridiplantae</taxon>
        <taxon>Streptophyta</taxon>
        <taxon>Embryophyta</taxon>
        <taxon>Tracheophyta</taxon>
        <taxon>Spermatophyta</taxon>
        <taxon>Magnoliopsida</taxon>
        <taxon>eudicotyledons</taxon>
        <taxon>Gunneridae</taxon>
        <taxon>Pentapetalae</taxon>
        <taxon>rosids</taxon>
        <taxon>fabids</taxon>
        <taxon>Fabales</taxon>
        <taxon>Fabaceae</taxon>
        <taxon>Papilionoideae</taxon>
        <taxon>50 kb inversion clade</taxon>
        <taxon>NPAAA clade</taxon>
        <taxon>Hologalegina</taxon>
        <taxon>IRL clade</taxon>
        <taxon>Trifolieae</taxon>
        <taxon>Trifolium</taxon>
    </lineage>
</organism>
<sequence>MKIASFNMRGIGDLAKQRRLQSLLSDGLSGGMLCIWRTGLFKVQFTFSSEGCCEFVNKITPIKELDVWSNRTATNNKRNKQ</sequence>
<dbReference type="Proteomes" id="UP000265520">
    <property type="component" value="Unassembled WGS sequence"/>
</dbReference>
<evidence type="ECO:0008006" key="3">
    <source>
        <dbReference type="Google" id="ProtNLM"/>
    </source>
</evidence>
<dbReference type="EMBL" id="LXQA010086268">
    <property type="protein sequence ID" value="MCI12949.1"/>
    <property type="molecule type" value="Genomic_DNA"/>
</dbReference>
<evidence type="ECO:0000313" key="2">
    <source>
        <dbReference type="Proteomes" id="UP000265520"/>
    </source>
</evidence>